<evidence type="ECO:0000313" key="4">
    <source>
        <dbReference type="EMBL" id="VFT78665.1"/>
    </source>
</evidence>
<evidence type="ECO:0000256" key="2">
    <source>
        <dbReference type="SAM" id="Phobius"/>
    </source>
</evidence>
<keyword evidence="2" id="KW-0812">Transmembrane</keyword>
<evidence type="ECO:0000256" key="1">
    <source>
        <dbReference type="SAM" id="MobiDB-lite"/>
    </source>
</evidence>
<reference evidence="4 5" key="1">
    <citation type="submission" date="2019-03" db="EMBL/GenBank/DDBJ databases">
        <authorList>
            <person name="Gaulin E."/>
            <person name="Dumas B."/>
        </authorList>
    </citation>
    <scope>NUCLEOTIDE SEQUENCE [LARGE SCALE GENOMIC DNA]</scope>
    <source>
        <strain evidence="4">CBS 568.67</strain>
    </source>
</reference>
<organism evidence="4 5">
    <name type="scientific">Aphanomyces stellatus</name>
    <dbReference type="NCBI Taxonomy" id="120398"/>
    <lineage>
        <taxon>Eukaryota</taxon>
        <taxon>Sar</taxon>
        <taxon>Stramenopiles</taxon>
        <taxon>Oomycota</taxon>
        <taxon>Saprolegniomycetes</taxon>
        <taxon>Saprolegniales</taxon>
        <taxon>Verrucalvaceae</taxon>
        <taxon>Aphanomyces</taxon>
    </lineage>
</organism>
<feature type="compositionally biased region" description="Acidic residues" evidence="1">
    <location>
        <begin position="100"/>
        <end position="116"/>
    </location>
</feature>
<reference evidence="3" key="2">
    <citation type="submission" date="2019-06" db="EMBL/GenBank/DDBJ databases">
        <title>Genomics analysis of Aphanomyces spp. identifies a new class of oomycete effector associated with host adaptation.</title>
        <authorList>
            <person name="Gaulin E."/>
        </authorList>
    </citation>
    <scope>NUCLEOTIDE SEQUENCE</scope>
    <source>
        <strain evidence="3">CBS 578.67</strain>
    </source>
</reference>
<dbReference type="AlphaFoldDB" id="A0A485K5B4"/>
<accession>A0A485K5B4</accession>
<protein>
    <submittedName>
        <fullName evidence="4">Aste57867_1448 protein</fullName>
    </submittedName>
</protein>
<dbReference type="OrthoDB" id="79084at2759"/>
<keyword evidence="5" id="KW-1185">Reference proteome</keyword>
<dbReference type="EMBL" id="CAADRA010000115">
    <property type="protein sequence ID" value="VFT78665.1"/>
    <property type="molecule type" value="Genomic_DNA"/>
</dbReference>
<feature type="transmembrane region" description="Helical" evidence="2">
    <location>
        <begin position="30"/>
        <end position="51"/>
    </location>
</feature>
<evidence type="ECO:0000313" key="3">
    <source>
        <dbReference type="EMBL" id="KAF0718850.1"/>
    </source>
</evidence>
<gene>
    <name evidence="4" type="primary">Aste57867_1448</name>
    <name evidence="3" type="ORF">As57867_001447</name>
    <name evidence="4" type="ORF">ASTE57867_1448</name>
</gene>
<sequence>MDIAAGNGTAKSSEAATAMMLLEREHTQTLALRSGVIVLFVLAGLIVLVTWQRRRIDKLNSHRRAVAMRLAQFKRVEYVLNKHREVEMTKIESAPLMHGDDDDDDELKEDDDAMML</sequence>
<name>A0A485K5B4_9STRA</name>
<evidence type="ECO:0000313" key="5">
    <source>
        <dbReference type="Proteomes" id="UP000332933"/>
    </source>
</evidence>
<dbReference type="Proteomes" id="UP000332933">
    <property type="component" value="Unassembled WGS sequence"/>
</dbReference>
<keyword evidence="2" id="KW-0472">Membrane</keyword>
<feature type="region of interest" description="Disordered" evidence="1">
    <location>
        <begin position="91"/>
        <end position="116"/>
    </location>
</feature>
<keyword evidence="2" id="KW-1133">Transmembrane helix</keyword>
<dbReference type="EMBL" id="VJMH01000115">
    <property type="protein sequence ID" value="KAF0718850.1"/>
    <property type="molecule type" value="Genomic_DNA"/>
</dbReference>
<proteinExistence type="predicted"/>